<feature type="transmembrane region" description="Helical" evidence="2">
    <location>
        <begin position="196"/>
        <end position="217"/>
    </location>
</feature>
<feature type="compositionally biased region" description="Pro residues" evidence="1">
    <location>
        <begin position="129"/>
        <end position="146"/>
    </location>
</feature>
<proteinExistence type="predicted"/>
<keyword evidence="2" id="KW-0812">Transmembrane</keyword>
<feature type="compositionally biased region" description="Polar residues" evidence="1">
    <location>
        <begin position="57"/>
        <end position="67"/>
    </location>
</feature>
<evidence type="ECO:0000313" key="3">
    <source>
        <dbReference type="EMBL" id="GGM57604.1"/>
    </source>
</evidence>
<evidence type="ECO:0000313" key="4">
    <source>
        <dbReference type="Proteomes" id="UP000637578"/>
    </source>
</evidence>
<feature type="region of interest" description="Disordered" evidence="1">
    <location>
        <begin position="1"/>
        <end position="168"/>
    </location>
</feature>
<keyword evidence="2" id="KW-0472">Membrane</keyword>
<dbReference type="AlphaFoldDB" id="A0A8J3C8Z7"/>
<reference evidence="3" key="1">
    <citation type="journal article" date="2014" name="Int. J. Syst. Evol. Microbiol.">
        <title>Complete genome sequence of Corynebacterium casei LMG S-19264T (=DSM 44701T), isolated from a smear-ripened cheese.</title>
        <authorList>
            <consortium name="US DOE Joint Genome Institute (JGI-PGF)"/>
            <person name="Walter F."/>
            <person name="Albersmeier A."/>
            <person name="Kalinowski J."/>
            <person name="Ruckert C."/>
        </authorList>
    </citation>
    <scope>NUCLEOTIDE SEQUENCE</scope>
    <source>
        <strain evidence="3">CGMCC 4.5737</strain>
    </source>
</reference>
<feature type="region of interest" description="Disordered" evidence="1">
    <location>
        <begin position="224"/>
        <end position="246"/>
    </location>
</feature>
<comment type="caution">
    <text evidence="3">The sequence shown here is derived from an EMBL/GenBank/DDBJ whole genome shotgun (WGS) entry which is preliminary data.</text>
</comment>
<sequence length="404" mass="42732">MTLSVGVHNGPRNRAGGKGEPGLAWQDELRQLDQAFGSGQITADEYNRRRDDILSTAARSETSTPPTADSRPGGEGANETTAVISPVPAATPTSPPQAEGSADATQVVPGASSERTQVVSGQWMTQQPTPTPPPGFTTPTPPPPAPGQANPGWQRAQDVSPPWAEQEWPPQQGAGWVRQGPEVFEVSGSGGKGKKIGAVVGIVAVLAGLSAGAWWLWGSGREASSTPAAQQTTAAQNKPSQDRKPGDILRIADLGGEQENHDRIKTFDDVKAAKFLTQEEVKLYNEGGAGRSRVGVTTMDGTRITIFVAQLDGSDSADLAVTELGKLQLKYAFSEYKAVPAGVVADELAPKDKTRAAIRAHYRHDNVVVRVEVRSQSANTDPNAVRNSFDKVIKKQLEVLSANA</sequence>
<feature type="compositionally biased region" description="Low complexity" evidence="1">
    <location>
        <begin position="224"/>
        <end position="236"/>
    </location>
</feature>
<name>A0A8J3C8Z7_9PSEU</name>
<evidence type="ECO:0000256" key="2">
    <source>
        <dbReference type="SAM" id="Phobius"/>
    </source>
</evidence>
<gene>
    <name evidence="3" type="ORF">GCM10012275_30950</name>
</gene>
<keyword evidence="4" id="KW-1185">Reference proteome</keyword>
<evidence type="ECO:0000256" key="1">
    <source>
        <dbReference type="SAM" id="MobiDB-lite"/>
    </source>
</evidence>
<feature type="compositionally biased region" description="Polar residues" evidence="1">
    <location>
        <begin position="113"/>
        <end position="124"/>
    </location>
</feature>
<organism evidence="3 4">
    <name type="scientific">Longimycelium tulufanense</name>
    <dbReference type="NCBI Taxonomy" id="907463"/>
    <lineage>
        <taxon>Bacteria</taxon>
        <taxon>Bacillati</taxon>
        <taxon>Actinomycetota</taxon>
        <taxon>Actinomycetes</taxon>
        <taxon>Pseudonocardiales</taxon>
        <taxon>Pseudonocardiaceae</taxon>
        <taxon>Longimycelium</taxon>
    </lineage>
</organism>
<dbReference type="EMBL" id="BMMK01000013">
    <property type="protein sequence ID" value="GGM57604.1"/>
    <property type="molecule type" value="Genomic_DNA"/>
</dbReference>
<protein>
    <submittedName>
        <fullName evidence="3">Uncharacterized protein</fullName>
    </submittedName>
</protein>
<reference evidence="3" key="2">
    <citation type="submission" date="2020-09" db="EMBL/GenBank/DDBJ databases">
        <authorList>
            <person name="Sun Q."/>
            <person name="Zhou Y."/>
        </authorList>
    </citation>
    <scope>NUCLEOTIDE SEQUENCE</scope>
    <source>
        <strain evidence="3">CGMCC 4.5737</strain>
    </source>
</reference>
<accession>A0A8J3C8Z7</accession>
<keyword evidence="2" id="KW-1133">Transmembrane helix</keyword>
<dbReference type="Proteomes" id="UP000637578">
    <property type="component" value="Unassembled WGS sequence"/>
</dbReference>